<dbReference type="Proteomes" id="UP000730618">
    <property type="component" value="Unassembled WGS sequence"/>
</dbReference>
<evidence type="ECO:0000313" key="3">
    <source>
        <dbReference type="Proteomes" id="UP000730618"/>
    </source>
</evidence>
<evidence type="ECO:0008006" key="4">
    <source>
        <dbReference type="Google" id="ProtNLM"/>
    </source>
</evidence>
<keyword evidence="1" id="KW-1133">Transmembrane helix</keyword>
<keyword evidence="1" id="KW-0472">Membrane</keyword>
<reference evidence="2 3" key="1">
    <citation type="submission" date="2021-06" db="EMBL/GenBank/DDBJ databases">
        <authorList>
            <person name="Criscuolo A."/>
        </authorList>
    </citation>
    <scope>NUCLEOTIDE SEQUENCE [LARGE SCALE GENOMIC DNA]</scope>
    <source>
        <strain evidence="3">CIP 111802</strain>
    </source>
</reference>
<evidence type="ECO:0000313" key="2">
    <source>
        <dbReference type="EMBL" id="CAG7645787.1"/>
    </source>
</evidence>
<proteinExistence type="predicted"/>
<sequence length="154" mass="17478">MHVVAAFEYSTSLEMALQKLEQKGIGKENIVAVPLDRRIEESKLFDTIHRSDGKSLLDVACIWGVICMLLGTIYGFVLTWGPILWGLIGLVFGLLFGFCIDYLHMKRVKKRSKIYNEKATEVFVTVKCADAKQLQLVEEIFWEHFALGVGKVRP</sequence>
<feature type="transmembrane region" description="Helical" evidence="1">
    <location>
        <begin position="56"/>
        <end position="77"/>
    </location>
</feature>
<name>A0ABN7TQ90_9BACL</name>
<protein>
    <recommendedName>
        <fullName evidence="4">Magnesium transporter</fullName>
    </recommendedName>
</protein>
<keyword evidence="1" id="KW-0812">Transmembrane</keyword>
<accession>A0ABN7TQ90</accession>
<organism evidence="2 3">
    <name type="scientific">Paenibacillus allorhizosphaerae</name>
    <dbReference type="NCBI Taxonomy" id="2849866"/>
    <lineage>
        <taxon>Bacteria</taxon>
        <taxon>Bacillati</taxon>
        <taxon>Bacillota</taxon>
        <taxon>Bacilli</taxon>
        <taxon>Bacillales</taxon>
        <taxon>Paenibacillaceae</taxon>
        <taxon>Paenibacillus</taxon>
    </lineage>
</organism>
<dbReference type="EMBL" id="CAJVCE010000009">
    <property type="protein sequence ID" value="CAG7645787.1"/>
    <property type="molecule type" value="Genomic_DNA"/>
</dbReference>
<feature type="transmembrane region" description="Helical" evidence="1">
    <location>
        <begin position="83"/>
        <end position="103"/>
    </location>
</feature>
<comment type="caution">
    <text evidence="2">The sequence shown here is derived from an EMBL/GenBank/DDBJ whole genome shotgun (WGS) entry which is preliminary data.</text>
</comment>
<evidence type="ECO:0000256" key="1">
    <source>
        <dbReference type="SAM" id="Phobius"/>
    </source>
</evidence>
<keyword evidence="3" id="KW-1185">Reference proteome</keyword>
<dbReference type="RefSeq" id="WP_218099892.1">
    <property type="nucleotide sequence ID" value="NZ_CAJVCE010000009.1"/>
</dbReference>
<gene>
    <name evidence="2" type="ORF">PAECIP111802_03604</name>
</gene>